<keyword evidence="2" id="KW-1185">Reference proteome</keyword>
<dbReference type="WBParaSite" id="TCLT_0001083901-mRNA-1">
    <property type="protein sequence ID" value="TCLT_0001083901-mRNA-1"/>
    <property type="gene ID" value="TCLT_0001083901"/>
</dbReference>
<organism evidence="3">
    <name type="scientific">Thelazia callipaeda</name>
    <name type="common">Oriental eyeworm</name>
    <name type="synonym">Parasitic nematode</name>
    <dbReference type="NCBI Taxonomy" id="103827"/>
    <lineage>
        <taxon>Eukaryota</taxon>
        <taxon>Metazoa</taxon>
        <taxon>Ecdysozoa</taxon>
        <taxon>Nematoda</taxon>
        <taxon>Chromadorea</taxon>
        <taxon>Rhabditida</taxon>
        <taxon>Spirurina</taxon>
        <taxon>Spiruromorpha</taxon>
        <taxon>Thelazioidea</taxon>
        <taxon>Thelaziidae</taxon>
        <taxon>Thelazia</taxon>
    </lineage>
</organism>
<reference evidence="3" key="1">
    <citation type="submission" date="2017-02" db="UniProtKB">
        <authorList>
            <consortium name="WormBaseParasite"/>
        </authorList>
    </citation>
    <scope>IDENTIFICATION</scope>
</reference>
<proteinExistence type="predicted"/>
<evidence type="ECO:0000313" key="1">
    <source>
        <dbReference type="EMBL" id="VDN08539.1"/>
    </source>
</evidence>
<dbReference type="AlphaFoldDB" id="A0A0N5DCC0"/>
<accession>A0A0N5DCC0</accession>
<sequence length="84" mass="9612">MLIHAKAMNLSDDRTKHKILQLDYESMADGYGRVDQSTVKIFKAFKTKCPRIRNYMSISARENMQTVTEDRLVIGSYSLPTGIL</sequence>
<dbReference type="EMBL" id="UYYF01005400">
    <property type="protein sequence ID" value="VDN08539.1"/>
    <property type="molecule type" value="Genomic_DNA"/>
</dbReference>
<protein>
    <submittedName>
        <fullName evidence="3">DDE_Tnp_1_7 domain-containing protein</fullName>
    </submittedName>
</protein>
<dbReference type="Proteomes" id="UP000276776">
    <property type="component" value="Unassembled WGS sequence"/>
</dbReference>
<name>A0A0N5DCC0_THECL</name>
<reference evidence="1 2" key="2">
    <citation type="submission" date="2018-11" db="EMBL/GenBank/DDBJ databases">
        <authorList>
            <consortium name="Pathogen Informatics"/>
        </authorList>
    </citation>
    <scope>NUCLEOTIDE SEQUENCE [LARGE SCALE GENOMIC DNA]</scope>
</reference>
<evidence type="ECO:0000313" key="2">
    <source>
        <dbReference type="Proteomes" id="UP000276776"/>
    </source>
</evidence>
<evidence type="ECO:0000313" key="3">
    <source>
        <dbReference type="WBParaSite" id="TCLT_0001083901-mRNA-1"/>
    </source>
</evidence>
<gene>
    <name evidence="1" type="ORF">TCLT_LOCUS10821</name>
</gene>